<dbReference type="NCBIfam" id="TIGR01596">
    <property type="entry name" value="cas3_HD"/>
    <property type="match status" value="1"/>
</dbReference>
<evidence type="ECO:0000256" key="4">
    <source>
        <dbReference type="ARBA" id="ARBA00022723"/>
    </source>
</evidence>
<organism evidence="12 13">
    <name type="scientific">Deinococcus cellulosilyticus (strain DSM 18568 / NBRC 106333 / KACC 11606 / 5516J-15)</name>
    <dbReference type="NCBI Taxonomy" id="1223518"/>
    <lineage>
        <taxon>Bacteria</taxon>
        <taxon>Thermotogati</taxon>
        <taxon>Deinococcota</taxon>
        <taxon>Deinococci</taxon>
        <taxon>Deinococcales</taxon>
        <taxon>Deinococcaceae</taxon>
        <taxon>Deinococcus</taxon>
    </lineage>
</organism>
<dbReference type="SUPFAM" id="SSF52540">
    <property type="entry name" value="P-loop containing nucleoside triphosphate hydrolases"/>
    <property type="match status" value="1"/>
</dbReference>
<dbReference type="GO" id="GO:0046872">
    <property type="term" value="F:metal ion binding"/>
    <property type="evidence" value="ECO:0007669"/>
    <property type="project" value="UniProtKB-KW"/>
</dbReference>
<evidence type="ECO:0000256" key="1">
    <source>
        <dbReference type="ARBA" id="ARBA00006847"/>
    </source>
</evidence>
<dbReference type="GO" id="GO:0004386">
    <property type="term" value="F:helicase activity"/>
    <property type="evidence" value="ECO:0007669"/>
    <property type="project" value="UniProtKB-KW"/>
</dbReference>
<comment type="caution">
    <text evidence="12">The sequence shown here is derived from an EMBL/GenBank/DDBJ whole genome shotgun (WGS) entry which is preliminary data.</text>
</comment>
<feature type="domain" description="HD Cas3-type" evidence="11">
    <location>
        <begin position="11"/>
        <end position="187"/>
    </location>
</feature>
<gene>
    <name evidence="12" type="ORF">DC3_19450</name>
</gene>
<evidence type="ECO:0000259" key="11">
    <source>
        <dbReference type="PROSITE" id="PS51643"/>
    </source>
</evidence>
<dbReference type="InterPro" id="IPR038257">
    <property type="entry name" value="CRISPR-assoc_Cas3_HD_sf"/>
</dbReference>
<keyword evidence="6" id="KW-0378">Hydrolase</keyword>
<comment type="similarity">
    <text evidence="2">In the central section; belongs to the CRISPR-associated helicase Cas3 family.</text>
</comment>
<keyword evidence="8" id="KW-0067">ATP-binding</keyword>
<dbReference type="GO" id="GO:0016787">
    <property type="term" value="F:hydrolase activity"/>
    <property type="evidence" value="ECO:0007669"/>
    <property type="project" value="UniProtKB-KW"/>
</dbReference>
<dbReference type="InterPro" id="IPR011545">
    <property type="entry name" value="DEAD/DEAH_box_helicase_dom"/>
</dbReference>
<evidence type="ECO:0000256" key="9">
    <source>
        <dbReference type="ARBA" id="ARBA00023118"/>
    </source>
</evidence>
<keyword evidence="5" id="KW-0547">Nucleotide-binding</keyword>
<evidence type="ECO:0000256" key="8">
    <source>
        <dbReference type="ARBA" id="ARBA00022840"/>
    </source>
</evidence>
<keyword evidence="3" id="KW-0540">Nuclease</keyword>
<dbReference type="RefSeq" id="WP_146884127.1">
    <property type="nucleotide sequence ID" value="NZ_BJXB01000007.1"/>
</dbReference>
<dbReference type="SMART" id="SM00487">
    <property type="entry name" value="DEXDc"/>
    <property type="match status" value="1"/>
</dbReference>
<dbReference type="GO" id="GO:0051607">
    <property type="term" value="P:defense response to virus"/>
    <property type="evidence" value="ECO:0007669"/>
    <property type="project" value="UniProtKB-KW"/>
</dbReference>
<evidence type="ECO:0000313" key="13">
    <source>
        <dbReference type="Proteomes" id="UP000321306"/>
    </source>
</evidence>
<proteinExistence type="inferred from homology"/>
<evidence type="ECO:0000256" key="2">
    <source>
        <dbReference type="ARBA" id="ARBA00009046"/>
    </source>
</evidence>
<dbReference type="CDD" id="cd17930">
    <property type="entry name" value="DEXHc_cas3"/>
    <property type="match status" value="1"/>
</dbReference>
<dbReference type="Gene3D" id="1.10.3210.30">
    <property type="match status" value="1"/>
</dbReference>
<dbReference type="InterPro" id="IPR054712">
    <property type="entry name" value="Cas3-like_dom"/>
</dbReference>
<dbReference type="Pfam" id="PF18019">
    <property type="entry name" value="Cas3_HD"/>
    <property type="match status" value="1"/>
</dbReference>
<dbReference type="InterPro" id="IPR006474">
    <property type="entry name" value="Helicase_Cas3_CRISPR-ass_core"/>
</dbReference>
<keyword evidence="4" id="KW-0479">Metal-binding</keyword>
<dbReference type="NCBIfam" id="TIGR01587">
    <property type="entry name" value="cas3_core"/>
    <property type="match status" value="1"/>
</dbReference>
<dbReference type="Pfam" id="PF22590">
    <property type="entry name" value="Cas3-like_C_2"/>
    <property type="match status" value="1"/>
</dbReference>
<evidence type="ECO:0000256" key="7">
    <source>
        <dbReference type="ARBA" id="ARBA00022806"/>
    </source>
</evidence>
<keyword evidence="12" id="KW-0255">Endonuclease</keyword>
<reference evidence="12 13" key="1">
    <citation type="submission" date="2019-07" db="EMBL/GenBank/DDBJ databases">
        <title>Whole genome shotgun sequence of Deinococcus cellulosilyticus NBRC 106333.</title>
        <authorList>
            <person name="Hosoyama A."/>
            <person name="Uohara A."/>
            <person name="Ohji S."/>
            <person name="Ichikawa N."/>
        </authorList>
    </citation>
    <scope>NUCLEOTIDE SEQUENCE [LARGE SCALE GENOMIC DNA]</scope>
    <source>
        <strain evidence="12 13">NBRC 106333</strain>
    </source>
</reference>
<dbReference type="InterPro" id="IPR006483">
    <property type="entry name" value="CRISPR-assoc_Cas3_HD"/>
</dbReference>
<dbReference type="OrthoDB" id="9810236at2"/>
<dbReference type="Gene3D" id="3.40.50.300">
    <property type="entry name" value="P-loop containing nucleotide triphosphate hydrolases"/>
    <property type="match status" value="2"/>
</dbReference>
<dbReference type="CDD" id="cd09641">
    <property type="entry name" value="Cas3''_I"/>
    <property type="match status" value="1"/>
</dbReference>
<evidence type="ECO:0000256" key="5">
    <source>
        <dbReference type="ARBA" id="ARBA00022741"/>
    </source>
</evidence>
<evidence type="ECO:0000259" key="10">
    <source>
        <dbReference type="PROSITE" id="PS51192"/>
    </source>
</evidence>
<accession>A0A511N0A3</accession>
<dbReference type="EMBL" id="BJXB01000007">
    <property type="protein sequence ID" value="GEM46310.1"/>
    <property type="molecule type" value="Genomic_DNA"/>
</dbReference>
<keyword evidence="13" id="KW-1185">Reference proteome</keyword>
<dbReference type="GO" id="GO:0003676">
    <property type="term" value="F:nucleic acid binding"/>
    <property type="evidence" value="ECO:0007669"/>
    <property type="project" value="InterPro"/>
</dbReference>
<protein>
    <submittedName>
        <fullName evidence="12">CRISPR-associated helicase/endonuclease Cas3</fullName>
    </submittedName>
</protein>
<dbReference type="InterPro" id="IPR027417">
    <property type="entry name" value="P-loop_NTPase"/>
</dbReference>
<dbReference type="PROSITE" id="PS51192">
    <property type="entry name" value="HELICASE_ATP_BIND_1"/>
    <property type="match status" value="1"/>
</dbReference>
<dbReference type="GO" id="GO:0004519">
    <property type="term" value="F:endonuclease activity"/>
    <property type="evidence" value="ECO:0007669"/>
    <property type="project" value="UniProtKB-KW"/>
</dbReference>
<evidence type="ECO:0000256" key="3">
    <source>
        <dbReference type="ARBA" id="ARBA00022722"/>
    </source>
</evidence>
<dbReference type="PROSITE" id="PS51643">
    <property type="entry name" value="HD_CAS3"/>
    <property type="match status" value="1"/>
</dbReference>
<keyword evidence="9" id="KW-0051">Antiviral defense</keyword>
<dbReference type="GO" id="GO:0005524">
    <property type="term" value="F:ATP binding"/>
    <property type="evidence" value="ECO:0007669"/>
    <property type="project" value="UniProtKB-KW"/>
</dbReference>
<dbReference type="Proteomes" id="UP000321306">
    <property type="component" value="Unassembled WGS sequence"/>
</dbReference>
<dbReference type="SUPFAM" id="SSF109604">
    <property type="entry name" value="HD-domain/PDEase-like"/>
    <property type="match status" value="1"/>
</dbReference>
<dbReference type="AlphaFoldDB" id="A0A511N0A3"/>
<sequence length="756" mass="87200">MAEFWAHTPTNTTPPHLLREHLRTVTDRTLQHVRHYRVPHVQDYARIIGLLHDLGKYKLEFQTLRLNYDPRTGQRTTNPEGKVDHSSLGAFVTRHNYKATDQGFNVMSQVIAAHHAGLHTLSHLEGRIQECSRDREGFTEAFKNAIHELPEINQLPRQVLPAPFKRQLSNEFFTRMLLSALVDADFMDTEAHCSPQKSSLRTHPQASLEVLNARLEEQQQQFQPNSSVNVLRQEMYQKVIAQAKLPTGFFRLSMPTGAGKTRTSLAFALQHALHHDLSRVIYAIPFTSIIDQTAQVFKDLLNQGNEENVLEHHSALDPKNIDALDTRSWIKLTSENWNAPVVVTTTVQLFESLFANRTSQLRKLHNIAGSVLVLDEVQTLPAKLLKPIMDTLSELVSCYQVTVVFCTATQPAFDAASGLNFTELQQARDLLPDAAKYFEALKRVKYHLDTETPKSWEDIAEELKEHPQVLCILNTRPQSRELFDALQDPQAIQLSTWLFPKHRKMLLKRIRRQLQKGLPCRVISTQLIECGVDVDFPVVYRALGPLDALVQAAGRCNREGKMADLGQVVIFRPEVPNYPRDEYFIRVQETEKLLKRSIDLDDPQIFQAYFTQVHRNVEQKKDEHGKTIQDYRQQYDYPAVKQMFRMIDSDMVSVVITRMHARKHTVELKRPQELLKTLEHAEHPGKDLWRELQQYTVSIYVNQVPKLQRHLRQITRTVTNRDGSSKTIEMQLYEWRGIYDFQKGLVAEDDLSLFVN</sequence>
<evidence type="ECO:0000313" key="12">
    <source>
        <dbReference type="EMBL" id="GEM46310.1"/>
    </source>
</evidence>
<comment type="similarity">
    <text evidence="1">In the N-terminal section; belongs to the CRISPR-associated nuclease Cas3-HD family.</text>
</comment>
<keyword evidence="7" id="KW-0347">Helicase</keyword>
<evidence type="ECO:0000256" key="6">
    <source>
        <dbReference type="ARBA" id="ARBA00022801"/>
    </source>
</evidence>
<name>A0A511N0A3_DEIC1</name>
<feature type="domain" description="Helicase ATP-binding" evidence="10">
    <location>
        <begin position="241"/>
        <end position="428"/>
    </location>
</feature>
<dbReference type="Pfam" id="PF00270">
    <property type="entry name" value="DEAD"/>
    <property type="match status" value="1"/>
</dbReference>
<dbReference type="InterPro" id="IPR014001">
    <property type="entry name" value="Helicase_ATP-bd"/>
</dbReference>